<dbReference type="Gene3D" id="1.10.3720.10">
    <property type="entry name" value="MetI-like"/>
    <property type="match status" value="1"/>
</dbReference>
<evidence type="ECO:0000256" key="4">
    <source>
        <dbReference type="ARBA" id="ARBA00022692"/>
    </source>
</evidence>
<keyword evidence="4 7" id="KW-0812">Transmembrane</keyword>
<dbReference type="InterPro" id="IPR000515">
    <property type="entry name" value="MetI-like"/>
</dbReference>
<feature type="transmembrane region" description="Helical" evidence="7">
    <location>
        <begin position="161"/>
        <end position="187"/>
    </location>
</feature>
<evidence type="ECO:0000313" key="10">
    <source>
        <dbReference type="EMBL" id="MDP9820843.1"/>
    </source>
</evidence>
<dbReference type="InterPro" id="IPR050366">
    <property type="entry name" value="BP-dependent_transpt_permease"/>
</dbReference>
<dbReference type="EMBL" id="JAUSQM010000001">
    <property type="protein sequence ID" value="MDP9820843.1"/>
    <property type="molecule type" value="Genomic_DNA"/>
</dbReference>
<accession>A0ABT9NK99</accession>
<dbReference type="Pfam" id="PF00528">
    <property type="entry name" value="BPD_transp_1"/>
    <property type="match status" value="1"/>
</dbReference>
<organism evidence="10 11">
    <name type="scientific">Nocardioides massiliensis</name>
    <dbReference type="NCBI Taxonomy" id="1325935"/>
    <lineage>
        <taxon>Bacteria</taxon>
        <taxon>Bacillati</taxon>
        <taxon>Actinomycetota</taxon>
        <taxon>Actinomycetes</taxon>
        <taxon>Propionibacteriales</taxon>
        <taxon>Nocardioidaceae</taxon>
        <taxon>Nocardioides</taxon>
    </lineage>
</organism>
<dbReference type="RefSeq" id="WP_068117720.1">
    <property type="nucleotide sequence ID" value="NZ_CCXJ01000101.1"/>
</dbReference>
<gene>
    <name evidence="10" type="ORF">J2S59_000652</name>
</gene>
<keyword evidence="6 7" id="KW-0472">Membrane</keyword>
<evidence type="ECO:0000256" key="6">
    <source>
        <dbReference type="ARBA" id="ARBA00023136"/>
    </source>
</evidence>
<dbReference type="InterPro" id="IPR035906">
    <property type="entry name" value="MetI-like_sf"/>
</dbReference>
<keyword evidence="5 7" id="KW-1133">Transmembrane helix</keyword>
<feature type="compositionally biased region" description="Low complexity" evidence="8">
    <location>
        <begin position="18"/>
        <end position="28"/>
    </location>
</feature>
<name>A0ABT9NK99_9ACTN</name>
<dbReference type="Proteomes" id="UP001240447">
    <property type="component" value="Unassembled WGS sequence"/>
</dbReference>
<dbReference type="PANTHER" id="PTHR43386:SF25">
    <property type="entry name" value="PEPTIDE ABC TRANSPORTER PERMEASE PROTEIN"/>
    <property type="match status" value="1"/>
</dbReference>
<keyword evidence="2 7" id="KW-0813">Transport</keyword>
<evidence type="ECO:0000256" key="7">
    <source>
        <dbReference type="RuleBase" id="RU363032"/>
    </source>
</evidence>
<dbReference type="CDD" id="cd06261">
    <property type="entry name" value="TM_PBP2"/>
    <property type="match status" value="1"/>
</dbReference>
<feature type="region of interest" description="Disordered" evidence="8">
    <location>
        <begin position="18"/>
        <end position="37"/>
    </location>
</feature>
<dbReference type="SUPFAM" id="SSF161098">
    <property type="entry name" value="MetI-like"/>
    <property type="match status" value="1"/>
</dbReference>
<evidence type="ECO:0000256" key="2">
    <source>
        <dbReference type="ARBA" id="ARBA00022448"/>
    </source>
</evidence>
<dbReference type="InterPro" id="IPR025966">
    <property type="entry name" value="OppC_N"/>
</dbReference>
<feature type="transmembrane region" description="Helical" evidence="7">
    <location>
        <begin position="233"/>
        <end position="254"/>
    </location>
</feature>
<evidence type="ECO:0000256" key="8">
    <source>
        <dbReference type="SAM" id="MobiDB-lite"/>
    </source>
</evidence>
<dbReference type="PROSITE" id="PS50928">
    <property type="entry name" value="ABC_TM1"/>
    <property type="match status" value="1"/>
</dbReference>
<proteinExistence type="inferred from homology"/>
<feature type="transmembrane region" description="Helical" evidence="7">
    <location>
        <begin position="114"/>
        <end position="140"/>
    </location>
</feature>
<dbReference type="Pfam" id="PF12911">
    <property type="entry name" value="OppC_N"/>
    <property type="match status" value="1"/>
</dbReference>
<keyword evidence="3" id="KW-1003">Cell membrane</keyword>
<evidence type="ECO:0000256" key="1">
    <source>
        <dbReference type="ARBA" id="ARBA00004651"/>
    </source>
</evidence>
<comment type="caution">
    <text evidence="10">The sequence shown here is derived from an EMBL/GenBank/DDBJ whole genome shotgun (WGS) entry which is preliminary data.</text>
</comment>
<sequence>MTSGLTPEPVTRAVDAVEAAGAAPAGPSKARRSSRSPRREFLRRVARPWVNRFALAVLLLWAFVALLAPWLAPVDPIAQDLTARRLPPLSDGHLLGTDSLGRDTLSRLMYGARVAAQAALTSVAVGLLFGVPPGLVAGLLRGWWDAVLSRVADALLSFPPLLLALAIVGVMGPNLTNAMLAIGVVFVPRFYRVTRAATLAIREETYIEASRSIGTPTSWVLRHHVVPNVVSPLAVQISLALGFAILAESSLSFLGLGVQPPAASWGSMLAEGRAAWFYTSWPVIVPAVTIVTCVLACNVLGDGIADSVGRDAGKGR</sequence>
<evidence type="ECO:0000259" key="9">
    <source>
        <dbReference type="PROSITE" id="PS50928"/>
    </source>
</evidence>
<feature type="transmembrane region" description="Helical" evidence="7">
    <location>
        <begin position="275"/>
        <end position="301"/>
    </location>
</feature>
<keyword evidence="11" id="KW-1185">Reference proteome</keyword>
<feature type="transmembrane region" description="Helical" evidence="7">
    <location>
        <begin position="53"/>
        <end position="72"/>
    </location>
</feature>
<protein>
    <submittedName>
        <fullName evidence="10">Peptide/nickel transport system permease protein</fullName>
    </submittedName>
</protein>
<evidence type="ECO:0000256" key="5">
    <source>
        <dbReference type="ARBA" id="ARBA00022989"/>
    </source>
</evidence>
<feature type="domain" description="ABC transmembrane type-1" evidence="9">
    <location>
        <begin position="112"/>
        <end position="301"/>
    </location>
</feature>
<comment type="similarity">
    <text evidence="7">Belongs to the binding-protein-dependent transport system permease family.</text>
</comment>
<evidence type="ECO:0000313" key="11">
    <source>
        <dbReference type="Proteomes" id="UP001240447"/>
    </source>
</evidence>
<comment type="subcellular location">
    <subcellularLocation>
        <location evidence="1 7">Cell membrane</location>
        <topology evidence="1 7">Multi-pass membrane protein</topology>
    </subcellularLocation>
</comment>
<evidence type="ECO:0000256" key="3">
    <source>
        <dbReference type="ARBA" id="ARBA00022475"/>
    </source>
</evidence>
<dbReference type="PANTHER" id="PTHR43386">
    <property type="entry name" value="OLIGOPEPTIDE TRANSPORT SYSTEM PERMEASE PROTEIN APPC"/>
    <property type="match status" value="1"/>
</dbReference>
<reference evidence="10 11" key="1">
    <citation type="submission" date="2023-07" db="EMBL/GenBank/DDBJ databases">
        <title>Sequencing the genomes of 1000 actinobacteria strains.</title>
        <authorList>
            <person name="Klenk H.-P."/>
        </authorList>
    </citation>
    <scope>NUCLEOTIDE SEQUENCE [LARGE SCALE GENOMIC DNA]</scope>
    <source>
        <strain evidence="10 11">GD13</strain>
    </source>
</reference>